<dbReference type="InterPro" id="IPR003744">
    <property type="entry name" value="YhhQ"/>
</dbReference>
<name>S0G687_9BACT</name>
<evidence type="ECO:0000256" key="1">
    <source>
        <dbReference type="HAMAP-Rule" id="MF_02088"/>
    </source>
</evidence>
<dbReference type="OrthoDB" id="7065604at2"/>
<dbReference type="PATRIC" id="fig|1286635.3.peg.691"/>
<dbReference type="HAMAP" id="MF_02088">
    <property type="entry name" value="Q_prec_transport"/>
    <property type="match status" value="1"/>
</dbReference>
<dbReference type="GO" id="GO:0005886">
    <property type="term" value="C:plasma membrane"/>
    <property type="evidence" value="ECO:0007669"/>
    <property type="project" value="UniProtKB-SubCell"/>
</dbReference>
<comment type="similarity">
    <text evidence="1">Belongs to the vitamin uptake transporter (VUT/ECF) (TC 2.A.88) family. Q precursor transporter subfamily.</text>
</comment>
<proteinExistence type="inferred from homology"/>
<keyword evidence="1" id="KW-1003">Cell membrane</keyword>
<keyword evidence="1" id="KW-0813">Transport</keyword>
<evidence type="ECO:0000313" key="3">
    <source>
        <dbReference type="Proteomes" id="UP000014216"/>
    </source>
</evidence>
<keyword evidence="1" id="KW-0472">Membrane</keyword>
<reference evidence="2 3" key="1">
    <citation type="journal article" date="2013" name="Genome Announc.">
        <title>Draft Genome Sequence of Desulfotignum phosphitoxidans DSM 13687 Strain FiPS-3.</title>
        <authorList>
            <person name="Poehlein A."/>
            <person name="Daniel R."/>
            <person name="Simeonova D.D."/>
        </authorList>
    </citation>
    <scope>NUCLEOTIDE SEQUENCE [LARGE SCALE GENOMIC DNA]</scope>
    <source>
        <strain evidence="2 3">DSM 13687</strain>
    </source>
</reference>
<dbReference type="PANTHER" id="PTHR34300">
    <property type="entry name" value="QUEUOSINE PRECURSOR TRANSPORTER-RELATED"/>
    <property type="match status" value="1"/>
</dbReference>
<feature type="transmembrane region" description="Helical" evidence="1">
    <location>
        <begin position="51"/>
        <end position="72"/>
    </location>
</feature>
<sequence>MNELLWPVMLAVNFGFILFSYKMFGRPGLYAWVPLAAIVSNIQVIKLVELFGITATLGNIVYASSFLVTDILSEMYGKKQAEKAVFIGLFSLVAMTVLMNLALWFTPAPDDFTQDSLANIFGFMPRIAAASLLAYLVSQLHDVWAYDFWRRRFPGLRRIWLRNNASTMVSQFIDSTVFTVLAFWGVFPPAVLVQIFWTTYLLKWVVGVADTPFIYLARHWFDQGKIPGTDTAA</sequence>
<comment type="function">
    <text evidence="1">Involved in the import of queuosine (Q) precursors, required for Q precursor salvage.</text>
</comment>
<keyword evidence="1" id="KW-1133">Transmembrane helix</keyword>
<dbReference type="GO" id="GO:0022857">
    <property type="term" value="F:transmembrane transporter activity"/>
    <property type="evidence" value="ECO:0007669"/>
    <property type="project" value="UniProtKB-UniRule"/>
</dbReference>
<evidence type="ECO:0000313" key="2">
    <source>
        <dbReference type="EMBL" id="EMS81524.1"/>
    </source>
</evidence>
<dbReference type="PANTHER" id="PTHR34300:SF2">
    <property type="entry name" value="QUEUOSINE PRECURSOR TRANSPORTER-RELATED"/>
    <property type="match status" value="1"/>
</dbReference>
<protein>
    <recommendedName>
        <fullName evidence="1">Probable queuosine precursor transporter</fullName>
        <shortName evidence="1">Q precursor transporter</shortName>
    </recommendedName>
</protein>
<dbReference type="EMBL" id="APJX01000001">
    <property type="protein sequence ID" value="EMS81524.1"/>
    <property type="molecule type" value="Genomic_DNA"/>
</dbReference>
<feature type="transmembrane region" description="Helical" evidence="1">
    <location>
        <begin position="29"/>
        <end position="45"/>
    </location>
</feature>
<accession>S0G687</accession>
<dbReference type="NCBIfam" id="TIGR00697">
    <property type="entry name" value="queuosine precursor transporter"/>
    <property type="match status" value="1"/>
</dbReference>
<dbReference type="Pfam" id="PF02592">
    <property type="entry name" value="Vut_1"/>
    <property type="match status" value="1"/>
</dbReference>
<feature type="transmembrane region" description="Helical" evidence="1">
    <location>
        <begin position="6"/>
        <end position="24"/>
    </location>
</feature>
<comment type="caution">
    <text evidence="2">The sequence shown here is derived from an EMBL/GenBank/DDBJ whole genome shotgun (WGS) entry which is preliminary data.</text>
</comment>
<comment type="subcellular location">
    <subcellularLocation>
        <location evidence="1">Cell membrane</location>
        <topology evidence="1">Multi-pass membrane protein</topology>
    </subcellularLocation>
</comment>
<dbReference type="Proteomes" id="UP000014216">
    <property type="component" value="Unassembled WGS sequence"/>
</dbReference>
<gene>
    <name evidence="2" type="ORF">Dpo_1c06650</name>
</gene>
<dbReference type="AlphaFoldDB" id="S0G687"/>
<feature type="transmembrane region" description="Helical" evidence="1">
    <location>
        <begin position="84"/>
        <end position="105"/>
    </location>
</feature>
<keyword evidence="1" id="KW-0812">Transmembrane</keyword>
<feature type="transmembrane region" description="Helical" evidence="1">
    <location>
        <begin position="117"/>
        <end position="138"/>
    </location>
</feature>
<keyword evidence="3" id="KW-1185">Reference proteome</keyword>
<dbReference type="RefSeq" id="WP_006964270.1">
    <property type="nucleotide sequence ID" value="NZ_APJX01000001.1"/>
</dbReference>
<organism evidence="2 3">
    <name type="scientific">Desulfotignum phosphitoxidans DSM 13687</name>
    <dbReference type="NCBI Taxonomy" id="1286635"/>
    <lineage>
        <taxon>Bacteria</taxon>
        <taxon>Pseudomonadati</taxon>
        <taxon>Thermodesulfobacteriota</taxon>
        <taxon>Desulfobacteria</taxon>
        <taxon>Desulfobacterales</taxon>
        <taxon>Desulfobacteraceae</taxon>
        <taxon>Desulfotignum</taxon>
    </lineage>
</organism>